<dbReference type="SUPFAM" id="SSF46785">
    <property type="entry name" value="Winged helix' DNA-binding domain"/>
    <property type="match status" value="1"/>
</dbReference>
<name>A0A975PAU0_9RHOB</name>
<proteinExistence type="inferred from homology"/>
<dbReference type="Gene3D" id="3.40.190.290">
    <property type="match status" value="1"/>
</dbReference>
<gene>
    <name evidence="7" type="ORF">KM031_19575</name>
</gene>
<evidence type="ECO:0000259" key="6">
    <source>
        <dbReference type="PROSITE" id="PS50931"/>
    </source>
</evidence>
<keyword evidence="2" id="KW-0805">Transcription regulation</keyword>
<protein>
    <submittedName>
        <fullName evidence="7">LysR family transcriptional regulator</fullName>
    </submittedName>
</protein>
<keyword evidence="7" id="KW-0614">Plasmid</keyword>
<dbReference type="PROSITE" id="PS50931">
    <property type="entry name" value="HTH_LYSR"/>
    <property type="match status" value="1"/>
</dbReference>
<dbReference type="EMBL" id="CP076363">
    <property type="protein sequence ID" value="QWK92577.1"/>
    <property type="molecule type" value="Genomic_DNA"/>
</dbReference>
<dbReference type="KEGG" id="gfu:KM031_19575"/>
<feature type="domain" description="HTH lysR-type" evidence="6">
    <location>
        <begin position="1"/>
        <end position="58"/>
    </location>
</feature>
<dbReference type="GO" id="GO:0003700">
    <property type="term" value="F:DNA-binding transcription factor activity"/>
    <property type="evidence" value="ECO:0007669"/>
    <property type="project" value="InterPro"/>
</dbReference>
<dbReference type="InterPro" id="IPR005119">
    <property type="entry name" value="LysR_subst-bd"/>
</dbReference>
<dbReference type="AlphaFoldDB" id="A0A975PAU0"/>
<evidence type="ECO:0000256" key="1">
    <source>
        <dbReference type="ARBA" id="ARBA00009437"/>
    </source>
</evidence>
<accession>A0A975PAU0</accession>
<evidence type="ECO:0000256" key="3">
    <source>
        <dbReference type="ARBA" id="ARBA00023125"/>
    </source>
</evidence>
<keyword evidence="3" id="KW-0238">DNA-binding</keyword>
<keyword evidence="8" id="KW-1185">Reference proteome</keyword>
<reference evidence="7" key="1">
    <citation type="submission" date="2021-06" db="EMBL/GenBank/DDBJ databases">
        <authorList>
            <person name="Lee C.-S."/>
            <person name="Jin L."/>
        </authorList>
    </citation>
    <scope>NUCLEOTIDE SEQUENCE</scope>
    <source>
        <strain evidence="7">Con5</strain>
        <plasmid evidence="7">p2</plasmid>
    </source>
</reference>
<organism evidence="7 8">
    <name type="scientific">Gemmobacter fulvus</name>
    <dbReference type="NCBI Taxonomy" id="2840474"/>
    <lineage>
        <taxon>Bacteria</taxon>
        <taxon>Pseudomonadati</taxon>
        <taxon>Pseudomonadota</taxon>
        <taxon>Alphaproteobacteria</taxon>
        <taxon>Rhodobacterales</taxon>
        <taxon>Paracoccaceae</taxon>
        <taxon>Gemmobacter</taxon>
    </lineage>
</organism>
<dbReference type="InterPro" id="IPR036388">
    <property type="entry name" value="WH-like_DNA-bd_sf"/>
</dbReference>
<geneLocation type="plasmid" evidence="7 8">
    <name>p2</name>
</geneLocation>
<dbReference type="FunFam" id="1.10.10.10:FF:000001">
    <property type="entry name" value="LysR family transcriptional regulator"/>
    <property type="match status" value="1"/>
</dbReference>
<dbReference type="PANTHER" id="PTHR30293:SF0">
    <property type="entry name" value="NITROGEN ASSIMILATION REGULATORY PROTEIN NAC"/>
    <property type="match status" value="1"/>
</dbReference>
<dbReference type="Proteomes" id="UP000679352">
    <property type="component" value="Plasmid p2"/>
</dbReference>
<dbReference type="PANTHER" id="PTHR30293">
    <property type="entry name" value="TRANSCRIPTIONAL REGULATORY PROTEIN NAC-RELATED"/>
    <property type="match status" value="1"/>
</dbReference>
<comment type="similarity">
    <text evidence="1">Belongs to the LysR transcriptional regulatory family.</text>
</comment>
<dbReference type="PRINTS" id="PR00039">
    <property type="entry name" value="HTHLYSR"/>
</dbReference>
<dbReference type="GO" id="GO:2000142">
    <property type="term" value="P:regulation of DNA-templated transcription initiation"/>
    <property type="evidence" value="ECO:0007669"/>
    <property type="project" value="TreeGrafter"/>
</dbReference>
<keyword evidence="5" id="KW-0804">Transcription</keyword>
<dbReference type="InterPro" id="IPR000847">
    <property type="entry name" value="LysR_HTH_N"/>
</dbReference>
<evidence type="ECO:0000313" key="7">
    <source>
        <dbReference type="EMBL" id="QWK92577.1"/>
    </source>
</evidence>
<evidence type="ECO:0000256" key="2">
    <source>
        <dbReference type="ARBA" id="ARBA00023015"/>
    </source>
</evidence>
<dbReference type="RefSeq" id="WP_215505562.1">
    <property type="nucleotide sequence ID" value="NZ_CP076363.1"/>
</dbReference>
<dbReference type="Gene3D" id="1.10.10.10">
    <property type="entry name" value="Winged helix-like DNA-binding domain superfamily/Winged helix DNA-binding domain"/>
    <property type="match status" value="1"/>
</dbReference>
<sequence length="309" mass="33721">MRLDHLRYFIEAARSGSISAAARNVRLAQPAFSAHIRMLEQELGLPLLERSTKGVTLTEAGARLYEGALSLFRHVDQVREETVNASSSLTGEVRVVLAASAAPLLAGQLYWAVRQAHPQIKLVILDLLRVESDTLVTSRQVDFGLLPNVSTLVGAASEPVLAQDLYLVGRNRPEGAGEVIDFAALQSVPLVMGGRKNQLRIELEHTAARIGHRLNVVVEQDSLSVFRSIALSGAAYTVVPYSAFAMEIEAGLLVASRIVNPGIERTLSFVWHEFSELSLSARAVKDVFRGLVQTVVERNQMRGRLLLPG</sequence>
<evidence type="ECO:0000256" key="4">
    <source>
        <dbReference type="ARBA" id="ARBA00023159"/>
    </source>
</evidence>
<evidence type="ECO:0000313" key="8">
    <source>
        <dbReference type="Proteomes" id="UP000679352"/>
    </source>
</evidence>
<keyword evidence="4" id="KW-0010">Activator</keyword>
<dbReference type="SUPFAM" id="SSF53850">
    <property type="entry name" value="Periplasmic binding protein-like II"/>
    <property type="match status" value="1"/>
</dbReference>
<evidence type="ECO:0000256" key="5">
    <source>
        <dbReference type="ARBA" id="ARBA00023163"/>
    </source>
</evidence>
<dbReference type="Pfam" id="PF00126">
    <property type="entry name" value="HTH_1"/>
    <property type="match status" value="1"/>
</dbReference>
<dbReference type="InterPro" id="IPR036390">
    <property type="entry name" value="WH_DNA-bd_sf"/>
</dbReference>
<dbReference type="Pfam" id="PF03466">
    <property type="entry name" value="LysR_substrate"/>
    <property type="match status" value="1"/>
</dbReference>
<dbReference type="GO" id="GO:0003677">
    <property type="term" value="F:DNA binding"/>
    <property type="evidence" value="ECO:0007669"/>
    <property type="project" value="UniProtKB-KW"/>
</dbReference>